<evidence type="ECO:0000256" key="5">
    <source>
        <dbReference type="ARBA" id="ARBA00022692"/>
    </source>
</evidence>
<dbReference type="Gene3D" id="3.40.50.200">
    <property type="entry name" value="Peptidase S8/S53 domain"/>
    <property type="match status" value="1"/>
</dbReference>
<organism evidence="17 18">
    <name type="scientific">Lentzea fradiae</name>
    <dbReference type="NCBI Taxonomy" id="200378"/>
    <lineage>
        <taxon>Bacteria</taxon>
        <taxon>Bacillati</taxon>
        <taxon>Actinomycetota</taxon>
        <taxon>Actinomycetes</taxon>
        <taxon>Pseudonocardiales</taxon>
        <taxon>Pseudonocardiaceae</taxon>
        <taxon>Lentzea</taxon>
    </lineage>
</organism>
<evidence type="ECO:0000256" key="7">
    <source>
        <dbReference type="ARBA" id="ARBA00022825"/>
    </source>
</evidence>
<feature type="compositionally biased region" description="Basic and acidic residues" evidence="13">
    <location>
        <begin position="72"/>
        <end position="86"/>
    </location>
</feature>
<dbReference type="AlphaFoldDB" id="A0A1G7MYC3"/>
<dbReference type="EMBL" id="FNCC01000002">
    <property type="protein sequence ID" value="SDF66712.1"/>
    <property type="molecule type" value="Genomic_DNA"/>
</dbReference>
<feature type="domain" description="Peptidase S8/S53" evidence="16">
    <location>
        <begin position="118"/>
        <end position="413"/>
    </location>
</feature>
<evidence type="ECO:0000256" key="13">
    <source>
        <dbReference type="SAM" id="MobiDB-lite"/>
    </source>
</evidence>
<feature type="chain" id="PRO_5038509564" evidence="15">
    <location>
        <begin position="28"/>
        <end position="487"/>
    </location>
</feature>
<feature type="signal peptide" evidence="15">
    <location>
        <begin position="1"/>
        <end position="27"/>
    </location>
</feature>
<dbReference type="NCBIfam" id="TIGR03921">
    <property type="entry name" value="T7SS_mycosin"/>
    <property type="match status" value="1"/>
</dbReference>
<dbReference type="PANTHER" id="PTHR43806">
    <property type="entry name" value="PEPTIDASE S8"/>
    <property type="match status" value="1"/>
</dbReference>
<evidence type="ECO:0000256" key="6">
    <source>
        <dbReference type="ARBA" id="ARBA00022801"/>
    </source>
</evidence>
<keyword evidence="9 14" id="KW-0472">Membrane</keyword>
<dbReference type="InterPro" id="IPR036852">
    <property type="entry name" value="Peptidase_S8/S53_dom_sf"/>
</dbReference>
<keyword evidence="6 11" id="KW-0378">Hydrolase</keyword>
<feature type="active site" description="Charge relay system" evidence="10 11">
    <location>
        <position position="161"/>
    </location>
</feature>
<accession>A0A1G7MYC3</accession>
<evidence type="ECO:0000259" key="16">
    <source>
        <dbReference type="Pfam" id="PF00082"/>
    </source>
</evidence>
<comment type="similarity">
    <text evidence="2 11 12">Belongs to the peptidase S8 family.</text>
</comment>
<proteinExistence type="inferred from homology"/>
<dbReference type="Proteomes" id="UP000199623">
    <property type="component" value="Unassembled WGS sequence"/>
</dbReference>
<dbReference type="InterPro" id="IPR022398">
    <property type="entry name" value="Peptidase_S8_His-AS"/>
</dbReference>
<dbReference type="InterPro" id="IPR000209">
    <property type="entry name" value="Peptidase_S8/S53_dom"/>
</dbReference>
<evidence type="ECO:0000313" key="18">
    <source>
        <dbReference type="Proteomes" id="UP000199623"/>
    </source>
</evidence>
<gene>
    <name evidence="17" type="ORF">SAMN05216553_102573</name>
</gene>
<dbReference type="SUPFAM" id="SSF52743">
    <property type="entry name" value="Subtilisin-like"/>
    <property type="match status" value="1"/>
</dbReference>
<dbReference type="GO" id="GO:0005886">
    <property type="term" value="C:plasma membrane"/>
    <property type="evidence" value="ECO:0007669"/>
    <property type="project" value="UniProtKB-SubCell"/>
</dbReference>
<dbReference type="PROSITE" id="PS00137">
    <property type="entry name" value="SUBTILASE_HIS"/>
    <property type="match status" value="1"/>
</dbReference>
<name>A0A1G7MYC3_9PSEU</name>
<dbReference type="PROSITE" id="PS00138">
    <property type="entry name" value="SUBTILASE_SER"/>
    <property type="match status" value="1"/>
</dbReference>
<evidence type="ECO:0000256" key="1">
    <source>
        <dbReference type="ARBA" id="ARBA00004162"/>
    </source>
</evidence>
<feature type="active site" description="Charge relay system" evidence="10 11">
    <location>
        <position position="127"/>
    </location>
</feature>
<evidence type="ECO:0000256" key="11">
    <source>
        <dbReference type="PROSITE-ProRule" id="PRU01240"/>
    </source>
</evidence>
<dbReference type="GO" id="GO:0006508">
    <property type="term" value="P:proteolysis"/>
    <property type="evidence" value="ECO:0007669"/>
    <property type="project" value="UniProtKB-KW"/>
</dbReference>
<evidence type="ECO:0000256" key="14">
    <source>
        <dbReference type="SAM" id="Phobius"/>
    </source>
</evidence>
<dbReference type="Pfam" id="PF00082">
    <property type="entry name" value="Peptidase_S8"/>
    <property type="match status" value="1"/>
</dbReference>
<keyword evidence="5 14" id="KW-0812">Transmembrane</keyword>
<dbReference type="PRINTS" id="PR00723">
    <property type="entry name" value="SUBTILISIN"/>
</dbReference>
<evidence type="ECO:0000256" key="10">
    <source>
        <dbReference type="PIRSR" id="PIRSR615500-1"/>
    </source>
</evidence>
<dbReference type="InterPro" id="IPR023834">
    <property type="entry name" value="T7SS_pept_S8A_mycosin"/>
</dbReference>
<evidence type="ECO:0000256" key="15">
    <source>
        <dbReference type="SAM" id="SignalP"/>
    </source>
</evidence>
<evidence type="ECO:0000256" key="4">
    <source>
        <dbReference type="ARBA" id="ARBA00022670"/>
    </source>
</evidence>
<keyword evidence="4 11" id="KW-0645">Protease</keyword>
<dbReference type="RefSeq" id="WP_090046614.1">
    <property type="nucleotide sequence ID" value="NZ_FNCC01000002.1"/>
</dbReference>
<comment type="subcellular location">
    <subcellularLocation>
        <location evidence="1">Cell membrane</location>
        <topology evidence="1">Single-pass membrane protein</topology>
    </subcellularLocation>
</comment>
<dbReference type="PROSITE" id="PS51892">
    <property type="entry name" value="SUBTILASE"/>
    <property type="match status" value="1"/>
</dbReference>
<keyword evidence="15" id="KW-0732">Signal</keyword>
<feature type="compositionally biased region" description="Pro residues" evidence="13">
    <location>
        <begin position="33"/>
        <end position="50"/>
    </location>
</feature>
<dbReference type="STRING" id="200378.SAMN05216553_102573"/>
<keyword evidence="7 11" id="KW-0720">Serine protease</keyword>
<sequence length="487" mass="50293">MRTGIRRTTAAATAGLLLLTGTLPQAAAQPSSPSAPPPSTASSEPAPPSAPASARPNSVPPDLPEGTQPPADEGKPDVVYKRTDKGCVESDTKSELIEYMPWGQVYLNLDQAHKFATGKGVRIAIIDTGVDPRNPRFTGRVQGAGEYVFGNDNGTDDCDGHGTEVAGVAAAAKTEGDFVGAAPEATILAIRQTSDRYEFPGDANNEKRATAGKVATLAQAIVRAANANAEVINISLTNCGTPKGFSADDRKLQAAIRYAVDVKDSVIVTAAGNLNGQGAGCPVQNHNLDINNVNSISSPAWFADDVLSVASIGRDGEVSDFSVWGPWVSIAAPGEEIISVDPKGTGLTNANVTANGVQDIKGTSFAAPYVSGITALVRQRFPDLTARQVMDRLKATALHPGGVSGKDHKIGYGMVNPVAALTAVLPAESAGFQKAQPKEIATSVTPPPGLDWPPIIVALSGIGTGGALLALTMIVRNALNRRRGSTA</sequence>
<dbReference type="InterPro" id="IPR050131">
    <property type="entry name" value="Peptidase_S8_subtilisin-like"/>
</dbReference>
<dbReference type="PROSITE" id="PS00136">
    <property type="entry name" value="SUBTILASE_ASP"/>
    <property type="match status" value="1"/>
</dbReference>
<feature type="active site" description="Charge relay system" evidence="10 11">
    <location>
        <position position="364"/>
    </location>
</feature>
<dbReference type="GO" id="GO:0004252">
    <property type="term" value="F:serine-type endopeptidase activity"/>
    <property type="evidence" value="ECO:0007669"/>
    <property type="project" value="UniProtKB-UniRule"/>
</dbReference>
<dbReference type="InterPro" id="IPR015500">
    <property type="entry name" value="Peptidase_S8_subtilisin-rel"/>
</dbReference>
<keyword evidence="3" id="KW-1003">Cell membrane</keyword>
<evidence type="ECO:0000313" key="17">
    <source>
        <dbReference type="EMBL" id="SDF66712.1"/>
    </source>
</evidence>
<evidence type="ECO:0000256" key="12">
    <source>
        <dbReference type="RuleBase" id="RU003355"/>
    </source>
</evidence>
<dbReference type="InterPro" id="IPR023828">
    <property type="entry name" value="Peptidase_S8_Ser-AS"/>
</dbReference>
<feature type="region of interest" description="Disordered" evidence="13">
    <location>
        <begin position="23"/>
        <end position="86"/>
    </location>
</feature>
<keyword evidence="8 14" id="KW-1133">Transmembrane helix</keyword>
<evidence type="ECO:0000256" key="9">
    <source>
        <dbReference type="ARBA" id="ARBA00023136"/>
    </source>
</evidence>
<evidence type="ECO:0000256" key="3">
    <source>
        <dbReference type="ARBA" id="ARBA00022475"/>
    </source>
</evidence>
<reference evidence="18" key="1">
    <citation type="submission" date="2016-10" db="EMBL/GenBank/DDBJ databases">
        <authorList>
            <person name="Varghese N."/>
            <person name="Submissions S."/>
        </authorList>
    </citation>
    <scope>NUCLEOTIDE SEQUENCE [LARGE SCALE GENOMIC DNA]</scope>
    <source>
        <strain evidence="18">CGMCC 4.3506</strain>
    </source>
</reference>
<protein>
    <submittedName>
        <fullName evidence="17">Membrane-anchored mycosin MYCP</fullName>
    </submittedName>
</protein>
<keyword evidence="18" id="KW-1185">Reference proteome</keyword>
<evidence type="ECO:0000256" key="8">
    <source>
        <dbReference type="ARBA" id="ARBA00022989"/>
    </source>
</evidence>
<dbReference type="InterPro" id="IPR023827">
    <property type="entry name" value="Peptidase_S8_Asp-AS"/>
</dbReference>
<feature type="compositionally biased region" description="Low complexity" evidence="13">
    <location>
        <begin position="23"/>
        <end position="32"/>
    </location>
</feature>
<feature type="transmembrane region" description="Helical" evidence="14">
    <location>
        <begin position="452"/>
        <end position="475"/>
    </location>
</feature>
<dbReference type="PANTHER" id="PTHR43806:SF11">
    <property type="entry name" value="CEREVISIN-RELATED"/>
    <property type="match status" value="1"/>
</dbReference>
<evidence type="ECO:0000256" key="2">
    <source>
        <dbReference type="ARBA" id="ARBA00011073"/>
    </source>
</evidence>
<dbReference type="OrthoDB" id="9798386at2"/>